<dbReference type="InterPro" id="IPR020612">
    <property type="entry name" value="Methylthiotransferase_CS"/>
</dbReference>
<evidence type="ECO:0000313" key="17">
    <source>
        <dbReference type="EMBL" id="HIS64300.1"/>
    </source>
</evidence>
<dbReference type="InterPro" id="IPR013848">
    <property type="entry name" value="Methylthiotransferase_N"/>
</dbReference>
<evidence type="ECO:0000259" key="14">
    <source>
        <dbReference type="PROSITE" id="PS50926"/>
    </source>
</evidence>
<evidence type="ECO:0000256" key="9">
    <source>
        <dbReference type="ARBA" id="ARBA00051425"/>
    </source>
</evidence>
<dbReference type="Gene3D" id="3.80.30.20">
    <property type="entry name" value="tm_1862 like domain"/>
    <property type="match status" value="1"/>
</dbReference>
<dbReference type="SFLD" id="SFLDS00029">
    <property type="entry name" value="Radical_SAM"/>
    <property type="match status" value="1"/>
</dbReference>
<comment type="catalytic activity">
    <reaction evidence="9 13">
        <text>N(6)-dimethylallyladenosine(37) in tRNA + (sulfur carrier)-SH + AH2 + 2 S-adenosyl-L-methionine = 2-methylsulfanyl-N(6)-dimethylallyladenosine(37) in tRNA + (sulfur carrier)-H + 5'-deoxyadenosine + L-methionine + A + S-adenosyl-L-homocysteine + 2 H(+)</text>
        <dbReference type="Rhea" id="RHEA:37067"/>
        <dbReference type="Rhea" id="RHEA-COMP:10375"/>
        <dbReference type="Rhea" id="RHEA-COMP:10376"/>
        <dbReference type="Rhea" id="RHEA-COMP:14737"/>
        <dbReference type="Rhea" id="RHEA-COMP:14739"/>
        <dbReference type="ChEBI" id="CHEBI:13193"/>
        <dbReference type="ChEBI" id="CHEBI:15378"/>
        <dbReference type="ChEBI" id="CHEBI:17319"/>
        <dbReference type="ChEBI" id="CHEBI:17499"/>
        <dbReference type="ChEBI" id="CHEBI:29917"/>
        <dbReference type="ChEBI" id="CHEBI:57844"/>
        <dbReference type="ChEBI" id="CHEBI:57856"/>
        <dbReference type="ChEBI" id="CHEBI:59789"/>
        <dbReference type="ChEBI" id="CHEBI:64428"/>
        <dbReference type="ChEBI" id="CHEBI:74415"/>
        <dbReference type="ChEBI" id="CHEBI:74417"/>
        <dbReference type="EC" id="2.8.4.3"/>
    </reaction>
</comment>
<comment type="subcellular location">
    <subcellularLocation>
        <location evidence="13">Cytoplasm</location>
    </subcellularLocation>
</comment>
<organism evidence="17 18">
    <name type="scientific">Candidatus Avoscillospira avistercoris</name>
    <dbReference type="NCBI Taxonomy" id="2840707"/>
    <lineage>
        <taxon>Bacteria</taxon>
        <taxon>Bacillati</taxon>
        <taxon>Bacillota</taxon>
        <taxon>Clostridia</taxon>
        <taxon>Eubacteriales</taxon>
        <taxon>Oscillospiraceae</taxon>
        <taxon>Oscillospiraceae incertae sedis</taxon>
        <taxon>Candidatus Avoscillospira</taxon>
    </lineage>
</organism>
<dbReference type="Pfam" id="PF01938">
    <property type="entry name" value="TRAM"/>
    <property type="match status" value="1"/>
</dbReference>
<dbReference type="PROSITE" id="PS51918">
    <property type="entry name" value="RADICAL_SAM"/>
    <property type="match status" value="1"/>
</dbReference>
<keyword evidence="6 13" id="KW-0408">Iron</keyword>
<dbReference type="CDD" id="cd01335">
    <property type="entry name" value="Radical_SAM"/>
    <property type="match status" value="1"/>
</dbReference>
<dbReference type="Proteomes" id="UP000886741">
    <property type="component" value="Unassembled WGS sequence"/>
</dbReference>
<dbReference type="SMART" id="SM00729">
    <property type="entry name" value="Elp3"/>
    <property type="match status" value="1"/>
</dbReference>
<evidence type="ECO:0000256" key="3">
    <source>
        <dbReference type="ARBA" id="ARBA00022679"/>
    </source>
</evidence>
<dbReference type="FunFam" id="3.80.30.20:FF:000001">
    <property type="entry name" value="tRNA-2-methylthio-N(6)-dimethylallyladenosine synthase 2"/>
    <property type="match status" value="1"/>
</dbReference>
<dbReference type="InterPro" id="IPR038135">
    <property type="entry name" value="Methylthiotransferase_N_sf"/>
</dbReference>
<proteinExistence type="inferred from homology"/>
<dbReference type="SUPFAM" id="SSF102114">
    <property type="entry name" value="Radical SAM enzymes"/>
    <property type="match status" value="1"/>
</dbReference>
<keyword evidence="13" id="KW-0819">tRNA processing</keyword>
<dbReference type="SFLD" id="SFLDF00273">
    <property type="entry name" value="(dimethylallyl)adenosine_tRNA"/>
    <property type="match status" value="1"/>
</dbReference>
<evidence type="ECO:0000259" key="15">
    <source>
        <dbReference type="PROSITE" id="PS51449"/>
    </source>
</evidence>
<evidence type="ECO:0000259" key="16">
    <source>
        <dbReference type="PROSITE" id="PS51918"/>
    </source>
</evidence>
<reference evidence="17" key="2">
    <citation type="journal article" date="2021" name="PeerJ">
        <title>Extensive microbial diversity within the chicken gut microbiome revealed by metagenomics and culture.</title>
        <authorList>
            <person name="Gilroy R."/>
            <person name="Ravi A."/>
            <person name="Getino M."/>
            <person name="Pursley I."/>
            <person name="Horton D.L."/>
            <person name="Alikhan N.F."/>
            <person name="Baker D."/>
            <person name="Gharbi K."/>
            <person name="Hall N."/>
            <person name="Watson M."/>
            <person name="Adriaenssens E.M."/>
            <person name="Foster-Nyarko E."/>
            <person name="Jarju S."/>
            <person name="Secka A."/>
            <person name="Antonio M."/>
            <person name="Oren A."/>
            <person name="Chaudhuri R.R."/>
            <person name="La Ragione R."/>
            <person name="Hildebrand F."/>
            <person name="Pallen M.J."/>
        </authorList>
    </citation>
    <scope>NUCLEOTIDE SEQUENCE</scope>
    <source>
        <strain evidence="17">ChiBcec16-1751</strain>
    </source>
</reference>
<dbReference type="AlphaFoldDB" id="A0A9D1JSJ0"/>
<evidence type="ECO:0000256" key="2">
    <source>
        <dbReference type="ARBA" id="ARBA00022485"/>
    </source>
</evidence>
<sequence>MERKTTVISSEQLRQQQEFCGRIRQRWEASGVVPTAFVDTYGCQQNEADSERIRGMLEQCGYTMQDSEEGADVIVINTCAVREHAEQRVLGNVGALVHTKRRHPGQKIFLCGCMMGEPAVAEKIRKSYVHVDGVFSTHHLWEFPSLLYRVLDTGKRVFATEDEAGSIAEGLPVVRSSAFKAWVSIMYGCNNFCTYCIVPYVRGRERSRKPEDVIAEVKELVESGCRDITLLGQNVNSYGKDLDCGVDFADLLAELAQLPGEFLLRFMTSHPKDATKKLFDTMAKYPKIARHIHLPFQAGNDRVLKEMNRRYTAAQYLELVEYARSVMPDIVLTSDVIVGFPGETDEEFEDTLKLVEQVRYDALFTFIYSPRTGTPAAEMPDPATRQEKLARFDRLCAAQNRISEEKHREYVGKTVRVLVDGIDDGVLTARTGGNRLVRLENGTEDLIGQYADATITGANTWSLLGKL</sequence>
<evidence type="ECO:0000256" key="8">
    <source>
        <dbReference type="ARBA" id="ARBA00033765"/>
    </source>
</evidence>
<evidence type="ECO:0000256" key="10">
    <source>
        <dbReference type="ARBA" id="ARBA00068570"/>
    </source>
</evidence>
<dbReference type="InterPro" id="IPR007197">
    <property type="entry name" value="rSAM"/>
</dbReference>
<feature type="binding site" evidence="13">
    <location>
        <position position="43"/>
    </location>
    <ligand>
        <name>[4Fe-4S] cluster</name>
        <dbReference type="ChEBI" id="CHEBI:49883"/>
        <label>1</label>
    </ligand>
</feature>
<evidence type="ECO:0000313" key="18">
    <source>
        <dbReference type="Proteomes" id="UP000886741"/>
    </source>
</evidence>
<evidence type="ECO:0000256" key="6">
    <source>
        <dbReference type="ARBA" id="ARBA00023004"/>
    </source>
</evidence>
<feature type="binding site" evidence="13">
    <location>
        <position position="193"/>
    </location>
    <ligand>
        <name>[4Fe-4S] cluster</name>
        <dbReference type="ChEBI" id="CHEBI:49883"/>
        <label>2</label>
        <note>4Fe-4S-S-AdoMet</note>
    </ligand>
</feature>
<dbReference type="GO" id="GO:0046872">
    <property type="term" value="F:metal ion binding"/>
    <property type="evidence" value="ECO:0007669"/>
    <property type="project" value="UniProtKB-KW"/>
</dbReference>
<comment type="function">
    <text evidence="1 13">Catalyzes the methylthiolation of N6-(dimethylallyl)adenosine (i(6)A), leading to the formation of 2-methylthio-N6-(dimethylallyl)adenosine (ms(2)i(6)A) at position 37 in tRNAs that read codons beginning with uridine.</text>
</comment>
<dbReference type="InterPro" id="IPR006463">
    <property type="entry name" value="MiaB_methiolase"/>
</dbReference>
<dbReference type="InterPro" id="IPR002792">
    <property type="entry name" value="TRAM_dom"/>
</dbReference>
<dbReference type="InterPro" id="IPR058240">
    <property type="entry name" value="rSAM_sf"/>
</dbReference>
<evidence type="ECO:0000256" key="4">
    <source>
        <dbReference type="ARBA" id="ARBA00022691"/>
    </source>
</evidence>
<evidence type="ECO:0000256" key="5">
    <source>
        <dbReference type="ARBA" id="ARBA00022723"/>
    </source>
</evidence>
<evidence type="ECO:0000256" key="1">
    <source>
        <dbReference type="ARBA" id="ARBA00003234"/>
    </source>
</evidence>
<comment type="subunit">
    <text evidence="13">Monomer.</text>
</comment>
<accession>A0A9D1JSJ0</accession>
<keyword evidence="13" id="KW-0963">Cytoplasm</keyword>
<protein>
    <recommendedName>
        <fullName evidence="10 13">tRNA-2-methylthio-N(6)-dimethylallyladenosine synthase</fullName>
        <ecNumber evidence="8 13">2.8.4.3</ecNumber>
    </recommendedName>
    <alternativeName>
        <fullName evidence="12 13">(Dimethylallyl)adenosine tRNA methylthiotransferase MiaB</fullName>
    </alternativeName>
    <alternativeName>
        <fullName evidence="11 13">tRNA-i(6)A37 methylthiotransferase</fullName>
    </alternativeName>
</protein>
<keyword evidence="2 13" id="KW-0004">4Fe-4S</keyword>
<dbReference type="PROSITE" id="PS51449">
    <property type="entry name" value="MTTASE_N"/>
    <property type="match status" value="1"/>
</dbReference>
<feature type="domain" description="TRAM" evidence="14">
    <location>
        <begin position="408"/>
        <end position="467"/>
    </location>
</feature>
<comment type="similarity">
    <text evidence="13">Belongs to the methylthiotransferase family. MiaB subfamily.</text>
</comment>
<evidence type="ECO:0000256" key="11">
    <source>
        <dbReference type="ARBA" id="ARBA00080698"/>
    </source>
</evidence>
<gene>
    <name evidence="13 17" type="primary">miaB</name>
    <name evidence="17" type="ORF">IAA83_02880</name>
</gene>
<dbReference type="PROSITE" id="PS50926">
    <property type="entry name" value="TRAM"/>
    <property type="match status" value="1"/>
</dbReference>
<dbReference type="InterPro" id="IPR005839">
    <property type="entry name" value="Methylthiotransferase"/>
</dbReference>
<dbReference type="HAMAP" id="MF_01864">
    <property type="entry name" value="tRNA_metthiotr_MiaB"/>
    <property type="match status" value="1"/>
</dbReference>
<dbReference type="GO" id="GO:0035597">
    <property type="term" value="F:tRNA-2-methylthio-N(6)-dimethylallyladenosine(37) synthase activity"/>
    <property type="evidence" value="ECO:0007669"/>
    <property type="project" value="UniProtKB-EC"/>
</dbReference>
<name>A0A9D1JSJ0_9FIRM</name>
<feature type="binding site" evidence="13">
    <location>
        <position position="79"/>
    </location>
    <ligand>
        <name>[4Fe-4S] cluster</name>
        <dbReference type="ChEBI" id="CHEBI:49883"/>
        <label>1</label>
    </ligand>
</feature>
<dbReference type="InterPro" id="IPR023404">
    <property type="entry name" value="rSAM_horseshoe"/>
</dbReference>
<dbReference type="NCBIfam" id="TIGR00089">
    <property type="entry name" value="MiaB/RimO family radical SAM methylthiotransferase"/>
    <property type="match status" value="1"/>
</dbReference>
<dbReference type="InterPro" id="IPR006638">
    <property type="entry name" value="Elp3/MiaA/NifB-like_rSAM"/>
</dbReference>
<comment type="caution">
    <text evidence="17">The sequence shown here is derived from an EMBL/GenBank/DDBJ whole genome shotgun (WGS) entry which is preliminary data.</text>
</comment>
<dbReference type="Pfam" id="PF04055">
    <property type="entry name" value="Radical_SAM"/>
    <property type="match status" value="1"/>
</dbReference>
<dbReference type="Gene3D" id="3.40.50.12160">
    <property type="entry name" value="Methylthiotransferase, N-terminal domain"/>
    <property type="match status" value="1"/>
</dbReference>
<dbReference type="GO" id="GO:0005829">
    <property type="term" value="C:cytosol"/>
    <property type="evidence" value="ECO:0007669"/>
    <property type="project" value="TreeGrafter"/>
</dbReference>
<dbReference type="PROSITE" id="PS01278">
    <property type="entry name" value="MTTASE_RADICAL"/>
    <property type="match status" value="1"/>
</dbReference>
<feature type="domain" description="Radical SAM core" evidence="16">
    <location>
        <begin position="175"/>
        <end position="405"/>
    </location>
</feature>
<comment type="cofactor">
    <cofactor evidence="13">
        <name>[4Fe-4S] cluster</name>
        <dbReference type="ChEBI" id="CHEBI:49883"/>
    </cofactor>
    <text evidence="13">Binds 2 [4Fe-4S] clusters. One cluster is coordinated with 3 cysteines and an exchangeable S-adenosyl-L-methionine.</text>
</comment>
<dbReference type="EC" id="2.8.4.3" evidence="8 13"/>
<evidence type="ECO:0000256" key="7">
    <source>
        <dbReference type="ARBA" id="ARBA00023014"/>
    </source>
</evidence>
<dbReference type="EMBL" id="DVJJ01000050">
    <property type="protein sequence ID" value="HIS64300.1"/>
    <property type="molecule type" value="Genomic_DNA"/>
</dbReference>
<keyword evidence="5 13" id="KW-0479">Metal-binding</keyword>
<feature type="binding site" evidence="13">
    <location>
        <position position="113"/>
    </location>
    <ligand>
        <name>[4Fe-4S] cluster</name>
        <dbReference type="ChEBI" id="CHEBI:49883"/>
        <label>1</label>
    </ligand>
</feature>
<feature type="domain" description="MTTase N-terminal" evidence="15">
    <location>
        <begin position="34"/>
        <end position="152"/>
    </location>
</feature>
<dbReference type="SFLD" id="SFLDG01082">
    <property type="entry name" value="B12-binding_domain_containing"/>
    <property type="match status" value="1"/>
</dbReference>
<dbReference type="Pfam" id="PF00919">
    <property type="entry name" value="UPF0004"/>
    <property type="match status" value="1"/>
</dbReference>
<dbReference type="GO" id="GO:0051539">
    <property type="term" value="F:4 iron, 4 sulfur cluster binding"/>
    <property type="evidence" value="ECO:0007669"/>
    <property type="project" value="UniProtKB-UniRule"/>
</dbReference>
<evidence type="ECO:0000256" key="13">
    <source>
        <dbReference type="HAMAP-Rule" id="MF_01864"/>
    </source>
</evidence>
<reference evidence="17" key="1">
    <citation type="submission" date="2020-10" db="EMBL/GenBank/DDBJ databases">
        <authorList>
            <person name="Gilroy R."/>
        </authorList>
    </citation>
    <scope>NUCLEOTIDE SEQUENCE</scope>
    <source>
        <strain evidence="17">ChiBcec16-1751</strain>
    </source>
</reference>
<dbReference type="SFLD" id="SFLDG01061">
    <property type="entry name" value="methylthiotransferase"/>
    <property type="match status" value="1"/>
</dbReference>
<keyword evidence="7 13" id="KW-0411">Iron-sulfur</keyword>
<dbReference type="PANTHER" id="PTHR43020">
    <property type="entry name" value="CDK5 REGULATORY SUBUNIT-ASSOCIATED PROTEIN 1"/>
    <property type="match status" value="1"/>
</dbReference>
<dbReference type="NCBIfam" id="TIGR01574">
    <property type="entry name" value="miaB-methiolase"/>
    <property type="match status" value="1"/>
</dbReference>
<keyword evidence="3 13" id="KW-0808">Transferase</keyword>
<feature type="binding site" evidence="13">
    <location>
        <position position="196"/>
    </location>
    <ligand>
        <name>[4Fe-4S] cluster</name>
        <dbReference type="ChEBI" id="CHEBI:49883"/>
        <label>2</label>
        <note>4Fe-4S-S-AdoMet</note>
    </ligand>
</feature>
<dbReference type="FunFam" id="3.40.50.12160:FF:000003">
    <property type="entry name" value="CDK5 regulatory subunit-associated protein 1"/>
    <property type="match status" value="1"/>
</dbReference>
<dbReference type="PANTHER" id="PTHR43020:SF2">
    <property type="entry name" value="MITOCHONDRIAL TRNA METHYLTHIOTRANSFERASE CDK5RAP1"/>
    <property type="match status" value="1"/>
</dbReference>
<keyword evidence="4 13" id="KW-0949">S-adenosyl-L-methionine</keyword>
<feature type="binding site" evidence="13">
    <location>
        <position position="189"/>
    </location>
    <ligand>
        <name>[4Fe-4S] cluster</name>
        <dbReference type="ChEBI" id="CHEBI:49883"/>
        <label>2</label>
        <note>4Fe-4S-S-AdoMet</note>
    </ligand>
</feature>
<evidence type="ECO:0000256" key="12">
    <source>
        <dbReference type="ARBA" id="ARBA00081141"/>
    </source>
</evidence>